<feature type="transmembrane region" description="Helical" evidence="8">
    <location>
        <begin position="355"/>
        <end position="377"/>
    </location>
</feature>
<feature type="transmembrane region" description="Helical" evidence="8">
    <location>
        <begin position="168"/>
        <end position="195"/>
    </location>
</feature>
<feature type="transmembrane region" description="Helical" evidence="8">
    <location>
        <begin position="495"/>
        <end position="517"/>
    </location>
</feature>
<sequence>MKFRLVAIVLVLLIAAGLLAVGGDHLTLRLVGASALLAIGAAAIALPIGSLLAIILARLAIPGRWLAQGMLTLLLFQPLYLTCGAWRAAFGPQGWLQDQIGPAANPYLLDGWLGAIVLHGVAAIPWTFFFVRMQLATSAPELEEDALLNSSPASTLLNVTLRRAAPGVLIAALWIGVVAFGEMTVTSICNVRTYAEVLFTGITLGEAVEQTSLPVWPAVLITLLMTLVATSLAAQLTPAGATSMPTRLPTFPLGPVAKLVVATIAWLAVVVLFGLPIGAFVYKAGLIVDVTGGQVLRSWSAAKLAELVFASADKYSGLFQWTFALGAVSAAATLLISVSMAWFASRRRYGQTVIATIAGILFGVPGPIIALSLIWLLNRRQSPLLIHLYDRTILAPAIALVIISLPICLLLLWHIFRIDPGELDEAAQLEGFGPWRRLWRIGVMRRPAVLAATYLLAFALATSDVTASYLVTPPGVDTLSRTIFEMLHYGAEDNVASLCLINLAFSATLAVITIMLLRPAFRAAQS</sequence>
<dbReference type="RefSeq" id="WP_002652499.1">
    <property type="nucleotide sequence ID" value="NZ_CH672376.1"/>
</dbReference>
<feature type="transmembrane region" description="Helical" evidence="8">
    <location>
        <begin position="215"/>
        <end position="236"/>
    </location>
</feature>
<evidence type="ECO:0000313" key="10">
    <source>
        <dbReference type="EMBL" id="EAQ81310.1"/>
    </source>
</evidence>
<reference evidence="10 11" key="1">
    <citation type="submission" date="2006-02" db="EMBL/GenBank/DDBJ databases">
        <authorList>
            <person name="Amann R."/>
            <person name="Ferriera S."/>
            <person name="Johnson J."/>
            <person name="Kravitz S."/>
            <person name="Halpern A."/>
            <person name="Remington K."/>
            <person name="Beeson K."/>
            <person name="Tran B."/>
            <person name="Rogers Y.-H."/>
            <person name="Friedman R."/>
            <person name="Venter J.C."/>
        </authorList>
    </citation>
    <scope>NUCLEOTIDE SEQUENCE [LARGE SCALE GENOMIC DNA]</scope>
    <source>
        <strain evidence="10 11">DSM 3645</strain>
    </source>
</reference>
<dbReference type="InterPro" id="IPR035906">
    <property type="entry name" value="MetI-like_sf"/>
</dbReference>
<feature type="domain" description="ABC transmembrane type-1" evidence="9">
    <location>
        <begin position="31"/>
        <end position="234"/>
    </location>
</feature>
<feature type="transmembrane region" description="Helical" evidence="8">
    <location>
        <begin position="397"/>
        <end position="416"/>
    </location>
</feature>
<evidence type="ECO:0000256" key="5">
    <source>
        <dbReference type="ARBA" id="ARBA00022692"/>
    </source>
</evidence>
<feature type="transmembrane region" description="Helical" evidence="8">
    <location>
        <begin position="448"/>
        <end position="471"/>
    </location>
</feature>
<accession>A3ZQ37</accession>
<dbReference type="Gene3D" id="1.10.3720.10">
    <property type="entry name" value="MetI-like"/>
    <property type="match status" value="2"/>
</dbReference>
<feature type="transmembrane region" description="Helical" evidence="8">
    <location>
        <begin position="256"/>
        <end position="282"/>
    </location>
</feature>
<evidence type="ECO:0000256" key="1">
    <source>
        <dbReference type="ARBA" id="ARBA00004429"/>
    </source>
</evidence>
<evidence type="ECO:0000256" key="6">
    <source>
        <dbReference type="ARBA" id="ARBA00022989"/>
    </source>
</evidence>
<gene>
    <name evidence="10" type="ORF">DSM3645_23001</name>
</gene>
<evidence type="ECO:0000256" key="7">
    <source>
        <dbReference type="ARBA" id="ARBA00023136"/>
    </source>
</evidence>
<name>A3ZQ37_9BACT</name>
<dbReference type="Proteomes" id="UP000004358">
    <property type="component" value="Unassembled WGS sequence"/>
</dbReference>
<evidence type="ECO:0000256" key="3">
    <source>
        <dbReference type="ARBA" id="ARBA00022475"/>
    </source>
</evidence>
<feature type="transmembrane region" description="Helical" evidence="8">
    <location>
        <begin position="30"/>
        <end position="57"/>
    </location>
</feature>
<dbReference type="GO" id="GO:0005886">
    <property type="term" value="C:plasma membrane"/>
    <property type="evidence" value="ECO:0007669"/>
    <property type="project" value="UniProtKB-SubCell"/>
</dbReference>
<protein>
    <submittedName>
        <fullName evidence="10">Amino-acid ABC transporter permease protein Y4TF-like</fullName>
    </submittedName>
</protein>
<dbReference type="CDD" id="cd06261">
    <property type="entry name" value="TM_PBP2"/>
    <property type="match status" value="1"/>
</dbReference>
<evidence type="ECO:0000256" key="2">
    <source>
        <dbReference type="ARBA" id="ARBA00022448"/>
    </source>
</evidence>
<dbReference type="PANTHER" id="PTHR43357:SF3">
    <property type="entry name" value="FE(3+)-TRANSPORT SYSTEM PERMEASE PROTEIN FBPB 2"/>
    <property type="match status" value="1"/>
</dbReference>
<keyword evidence="3" id="KW-1003">Cell membrane</keyword>
<feature type="transmembrane region" description="Helical" evidence="8">
    <location>
        <begin position="318"/>
        <end position="343"/>
    </location>
</feature>
<evidence type="ECO:0000259" key="9">
    <source>
        <dbReference type="PROSITE" id="PS50928"/>
    </source>
</evidence>
<dbReference type="HOGENOM" id="CLU_517475_0_0_0"/>
<dbReference type="PANTHER" id="PTHR43357">
    <property type="entry name" value="INNER MEMBRANE ABC TRANSPORTER PERMEASE PROTEIN YDCV"/>
    <property type="match status" value="1"/>
</dbReference>
<keyword evidence="4" id="KW-0997">Cell inner membrane</keyword>
<evidence type="ECO:0000313" key="11">
    <source>
        <dbReference type="Proteomes" id="UP000004358"/>
    </source>
</evidence>
<dbReference type="GO" id="GO:0055085">
    <property type="term" value="P:transmembrane transport"/>
    <property type="evidence" value="ECO:0007669"/>
    <property type="project" value="InterPro"/>
</dbReference>
<dbReference type="InterPro" id="IPR000515">
    <property type="entry name" value="MetI-like"/>
</dbReference>
<feature type="domain" description="ABC transmembrane type-1" evidence="9">
    <location>
        <begin position="319"/>
        <end position="516"/>
    </location>
</feature>
<dbReference type="PROSITE" id="PS50928">
    <property type="entry name" value="ABC_TM1"/>
    <property type="match status" value="2"/>
</dbReference>
<dbReference type="EMBL" id="AANZ01000005">
    <property type="protein sequence ID" value="EAQ81310.1"/>
    <property type="molecule type" value="Genomic_DNA"/>
</dbReference>
<proteinExistence type="predicted"/>
<comment type="caution">
    <text evidence="10">The sequence shown here is derived from an EMBL/GenBank/DDBJ whole genome shotgun (WGS) entry which is preliminary data.</text>
</comment>
<dbReference type="STRING" id="314230.DSM3645_23001"/>
<keyword evidence="2" id="KW-0813">Transport</keyword>
<keyword evidence="6 8" id="KW-1133">Transmembrane helix</keyword>
<feature type="transmembrane region" description="Helical" evidence="8">
    <location>
        <begin position="109"/>
        <end position="131"/>
    </location>
</feature>
<evidence type="ECO:0000256" key="8">
    <source>
        <dbReference type="SAM" id="Phobius"/>
    </source>
</evidence>
<organism evidence="10 11">
    <name type="scientific">Blastopirellula marina DSM 3645</name>
    <dbReference type="NCBI Taxonomy" id="314230"/>
    <lineage>
        <taxon>Bacteria</taxon>
        <taxon>Pseudomonadati</taxon>
        <taxon>Planctomycetota</taxon>
        <taxon>Planctomycetia</taxon>
        <taxon>Pirellulales</taxon>
        <taxon>Pirellulaceae</taxon>
        <taxon>Blastopirellula</taxon>
    </lineage>
</organism>
<dbReference type="OrthoDB" id="282704at2"/>
<keyword evidence="5 8" id="KW-0812">Transmembrane</keyword>
<keyword evidence="7 8" id="KW-0472">Membrane</keyword>
<dbReference type="AlphaFoldDB" id="A3ZQ37"/>
<feature type="transmembrane region" description="Helical" evidence="8">
    <location>
        <begin position="69"/>
        <end position="89"/>
    </location>
</feature>
<dbReference type="SUPFAM" id="SSF161098">
    <property type="entry name" value="MetI-like"/>
    <property type="match status" value="2"/>
</dbReference>
<evidence type="ECO:0000256" key="4">
    <source>
        <dbReference type="ARBA" id="ARBA00022519"/>
    </source>
</evidence>
<comment type="subcellular location">
    <subcellularLocation>
        <location evidence="1">Cell inner membrane</location>
        <topology evidence="1">Multi-pass membrane protein</topology>
    </subcellularLocation>
</comment>
<dbReference type="eggNOG" id="COG1178">
    <property type="taxonomic scope" value="Bacteria"/>
</dbReference>